<dbReference type="InterPro" id="IPR036514">
    <property type="entry name" value="SGNH_hydro_sf"/>
</dbReference>
<proteinExistence type="predicted"/>
<dbReference type="PANTHER" id="PTHR30383:SF5">
    <property type="entry name" value="SGNH HYDROLASE-TYPE ESTERASE DOMAIN-CONTAINING PROTEIN"/>
    <property type="match status" value="1"/>
</dbReference>
<keyword evidence="4" id="KW-1185">Reference proteome</keyword>
<evidence type="ECO:0000313" key="3">
    <source>
        <dbReference type="EMBL" id="GGC13945.1"/>
    </source>
</evidence>
<accession>A0ABQ1L1H7</accession>
<evidence type="ECO:0000313" key="4">
    <source>
        <dbReference type="Proteomes" id="UP000597338"/>
    </source>
</evidence>
<comment type="caution">
    <text evidence="3">The sequence shown here is derived from an EMBL/GenBank/DDBJ whole genome shotgun (WGS) entry which is preliminary data.</text>
</comment>
<sequence>MQYNMLKSISFVVFLLYVANAAAQSTWDSLYRPDIYPFLVEQSRQYSRSENDIIFLGNSITFWGNWTEMLNNRYVRNRGIPGDITYGVLERLPYIAEGHPDRIFIMIGINDLARNIPDRVILTNYRRMIRIIKEISPKTKIYFHTLLPTNESFEKLKSHYGKAKHILDINAELKMLGTNESIQVIDLYKYFVGSDGRLKSVYTWDGVHLTAAGYRLWLDILKENGCLPSGQKLTSTN</sequence>
<feature type="chain" id="PRO_5047285102" evidence="1">
    <location>
        <begin position="24"/>
        <end position="237"/>
    </location>
</feature>
<gene>
    <name evidence="3" type="ORF">GCM10011386_02010</name>
</gene>
<protein>
    <submittedName>
        <fullName evidence="3">Sialate O-acetylesterase</fullName>
    </submittedName>
</protein>
<evidence type="ECO:0000256" key="1">
    <source>
        <dbReference type="SAM" id="SignalP"/>
    </source>
</evidence>
<dbReference type="Proteomes" id="UP000597338">
    <property type="component" value="Unassembled WGS sequence"/>
</dbReference>
<organism evidence="3 4">
    <name type="scientific">Parapedobacter defluvii</name>
    <dbReference type="NCBI Taxonomy" id="2045106"/>
    <lineage>
        <taxon>Bacteria</taxon>
        <taxon>Pseudomonadati</taxon>
        <taxon>Bacteroidota</taxon>
        <taxon>Sphingobacteriia</taxon>
        <taxon>Sphingobacteriales</taxon>
        <taxon>Sphingobacteriaceae</taxon>
        <taxon>Parapedobacter</taxon>
    </lineage>
</organism>
<dbReference type="Pfam" id="PF13472">
    <property type="entry name" value="Lipase_GDSL_2"/>
    <property type="match status" value="1"/>
</dbReference>
<keyword evidence="1" id="KW-0732">Signal</keyword>
<dbReference type="RefSeq" id="WP_188746496.1">
    <property type="nucleotide sequence ID" value="NZ_BMIK01000001.1"/>
</dbReference>
<reference evidence="4" key="1">
    <citation type="journal article" date="2019" name="Int. J. Syst. Evol. Microbiol.">
        <title>The Global Catalogue of Microorganisms (GCM) 10K type strain sequencing project: providing services to taxonomists for standard genome sequencing and annotation.</title>
        <authorList>
            <consortium name="The Broad Institute Genomics Platform"/>
            <consortium name="The Broad Institute Genome Sequencing Center for Infectious Disease"/>
            <person name="Wu L."/>
            <person name="Ma J."/>
        </authorList>
    </citation>
    <scope>NUCLEOTIDE SEQUENCE [LARGE SCALE GENOMIC DNA]</scope>
    <source>
        <strain evidence="4">CGMCC 1.15342</strain>
    </source>
</reference>
<evidence type="ECO:0000259" key="2">
    <source>
        <dbReference type="Pfam" id="PF13472"/>
    </source>
</evidence>
<feature type="domain" description="SGNH hydrolase-type esterase" evidence="2">
    <location>
        <begin position="55"/>
        <end position="216"/>
    </location>
</feature>
<name>A0ABQ1L1H7_9SPHI</name>
<dbReference type="InterPro" id="IPR051532">
    <property type="entry name" value="Ester_Hydrolysis_Enzymes"/>
</dbReference>
<dbReference type="Gene3D" id="3.40.50.1110">
    <property type="entry name" value="SGNH hydrolase"/>
    <property type="match status" value="1"/>
</dbReference>
<dbReference type="SUPFAM" id="SSF52266">
    <property type="entry name" value="SGNH hydrolase"/>
    <property type="match status" value="1"/>
</dbReference>
<dbReference type="EMBL" id="BMIK01000001">
    <property type="protein sequence ID" value="GGC13945.1"/>
    <property type="molecule type" value="Genomic_DNA"/>
</dbReference>
<feature type="signal peptide" evidence="1">
    <location>
        <begin position="1"/>
        <end position="23"/>
    </location>
</feature>
<dbReference type="PANTHER" id="PTHR30383">
    <property type="entry name" value="THIOESTERASE 1/PROTEASE 1/LYSOPHOSPHOLIPASE L1"/>
    <property type="match status" value="1"/>
</dbReference>
<dbReference type="InterPro" id="IPR013830">
    <property type="entry name" value="SGNH_hydro"/>
</dbReference>